<dbReference type="AlphaFoldDB" id="A0AA36CVD0"/>
<keyword evidence="1" id="KW-0808">Transferase</keyword>
<keyword evidence="3" id="KW-1185">Reference proteome</keyword>
<dbReference type="SUPFAM" id="SSF55729">
    <property type="entry name" value="Acyl-CoA N-acyltransferases (Nat)"/>
    <property type="match status" value="1"/>
</dbReference>
<sequence length="299" mass="34585">MLLEIRSRGEWRQALKESQITPDLIYFHFSIRQAIEDKFPESPVKVFAYPDHGPKKYWFMFKDNVFIDAYCMLAHVPKTPFNAGEFAECLLEFRRRVFGPGGSPERAHTVVGKERLVKLYTMLMKQSPSRCSSSDLCLNLFYMNREQEQLTLRESVSIPDGYEVSEISPYEEAELVNSTWRYAKEGDLEQTVAKLARLPSSCVRHNGDPVAFEMLDPAGFLNHQFVFEDHRRRGLGNAVELLLTQKCIRNKMTPFKTVSKSNRIVLDATAKNRFWTRWEENGQPVTVIFQTWAPESSPS</sequence>
<dbReference type="PANTHER" id="PTHR15298:SF1">
    <property type="entry name" value="GLYCINE N-ACYLTRANSFERASE-LIKE PROTEIN"/>
    <property type="match status" value="1"/>
</dbReference>
<comment type="similarity">
    <text evidence="1">Belongs to the glycine N-acyltransferase family.</text>
</comment>
<evidence type="ECO:0000313" key="3">
    <source>
        <dbReference type="Proteomes" id="UP001177023"/>
    </source>
</evidence>
<dbReference type="EMBL" id="CATQJA010002635">
    <property type="protein sequence ID" value="CAJ0575032.1"/>
    <property type="molecule type" value="Genomic_DNA"/>
</dbReference>
<accession>A0AA36CVD0</accession>
<feature type="non-terminal residue" evidence="2">
    <location>
        <position position="1"/>
    </location>
</feature>
<dbReference type="GO" id="GO:0047961">
    <property type="term" value="F:glycine N-acyltransferase activity"/>
    <property type="evidence" value="ECO:0007669"/>
    <property type="project" value="InterPro"/>
</dbReference>
<dbReference type="GO" id="GO:0005739">
    <property type="term" value="C:mitochondrion"/>
    <property type="evidence" value="ECO:0007669"/>
    <property type="project" value="InterPro"/>
</dbReference>
<proteinExistence type="inferred from homology"/>
<gene>
    <name evidence="2" type="ORF">MSPICULIGERA_LOCUS13351</name>
</gene>
<dbReference type="InterPro" id="IPR010313">
    <property type="entry name" value="Glycine_N-acyltransferase"/>
</dbReference>
<keyword evidence="1" id="KW-0012">Acyltransferase</keyword>
<reference evidence="2" key="1">
    <citation type="submission" date="2023-06" db="EMBL/GenBank/DDBJ databases">
        <authorList>
            <person name="Delattre M."/>
        </authorList>
    </citation>
    <scope>NUCLEOTIDE SEQUENCE</scope>
    <source>
        <strain evidence="2">AF72</strain>
    </source>
</reference>
<evidence type="ECO:0000256" key="1">
    <source>
        <dbReference type="RuleBase" id="RU368002"/>
    </source>
</evidence>
<name>A0AA36CVD0_9BILA</name>
<dbReference type="Proteomes" id="UP001177023">
    <property type="component" value="Unassembled WGS sequence"/>
</dbReference>
<dbReference type="Gene3D" id="3.40.630.30">
    <property type="match status" value="1"/>
</dbReference>
<protein>
    <recommendedName>
        <fullName evidence="1">Glycine N-acyltransferase-like protein</fullName>
        <ecNumber evidence="1">2.3.1.-</ecNumber>
    </recommendedName>
</protein>
<comment type="caution">
    <text evidence="2">The sequence shown here is derived from an EMBL/GenBank/DDBJ whole genome shotgun (WGS) entry which is preliminary data.</text>
</comment>
<organism evidence="2 3">
    <name type="scientific">Mesorhabditis spiculigera</name>
    <dbReference type="NCBI Taxonomy" id="96644"/>
    <lineage>
        <taxon>Eukaryota</taxon>
        <taxon>Metazoa</taxon>
        <taxon>Ecdysozoa</taxon>
        <taxon>Nematoda</taxon>
        <taxon>Chromadorea</taxon>
        <taxon>Rhabditida</taxon>
        <taxon>Rhabditina</taxon>
        <taxon>Rhabditomorpha</taxon>
        <taxon>Rhabditoidea</taxon>
        <taxon>Rhabditidae</taxon>
        <taxon>Mesorhabditinae</taxon>
        <taxon>Mesorhabditis</taxon>
    </lineage>
</organism>
<dbReference type="PANTHER" id="PTHR15298">
    <property type="entry name" value="L-COA N-ACYLTRANSFERASE-RELATED"/>
    <property type="match status" value="1"/>
</dbReference>
<evidence type="ECO:0000313" key="2">
    <source>
        <dbReference type="EMBL" id="CAJ0575032.1"/>
    </source>
</evidence>
<dbReference type="InterPro" id="IPR016181">
    <property type="entry name" value="Acyl_CoA_acyltransferase"/>
</dbReference>
<dbReference type="EC" id="2.3.1.-" evidence="1"/>